<name>A0ABV0R764_9TELE</name>
<keyword evidence="2" id="KW-1185">Reference proteome</keyword>
<accession>A0ABV0R764</accession>
<sequence>MSSYFRIMLRLHTCSLDGLFLRETYLASAKEDHFIVGKCTLPFLQDLSGQSRLACHVPLLTERGGEAALFGIYSLIWSTGRGGLLPLTLSPNCSFDTGRQDTQSEGEPCWCLDLFFDLILLHGPAS</sequence>
<reference evidence="1 2" key="1">
    <citation type="submission" date="2021-06" db="EMBL/GenBank/DDBJ databases">
        <authorList>
            <person name="Palmer J.M."/>
        </authorList>
    </citation>
    <scope>NUCLEOTIDE SEQUENCE [LARGE SCALE GENOMIC DNA]</scope>
    <source>
        <strain evidence="1 2">XC_2019</strain>
        <tissue evidence="1">Muscle</tissue>
    </source>
</reference>
<proteinExistence type="predicted"/>
<comment type="caution">
    <text evidence="1">The sequence shown here is derived from an EMBL/GenBank/DDBJ whole genome shotgun (WGS) entry which is preliminary data.</text>
</comment>
<organism evidence="1 2">
    <name type="scientific">Xenoophorus captivus</name>
    <dbReference type="NCBI Taxonomy" id="1517983"/>
    <lineage>
        <taxon>Eukaryota</taxon>
        <taxon>Metazoa</taxon>
        <taxon>Chordata</taxon>
        <taxon>Craniata</taxon>
        <taxon>Vertebrata</taxon>
        <taxon>Euteleostomi</taxon>
        <taxon>Actinopterygii</taxon>
        <taxon>Neopterygii</taxon>
        <taxon>Teleostei</taxon>
        <taxon>Neoteleostei</taxon>
        <taxon>Acanthomorphata</taxon>
        <taxon>Ovalentaria</taxon>
        <taxon>Atherinomorphae</taxon>
        <taxon>Cyprinodontiformes</taxon>
        <taxon>Goodeidae</taxon>
        <taxon>Xenoophorus</taxon>
    </lineage>
</organism>
<evidence type="ECO:0000313" key="2">
    <source>
        <dbReference type="Proteomes" id="UP001434883"/>
    </source>
</evidence>
<protein>
    <submittedName>
        <fullName evidence="1">Uncharacterized protein</fullName>
    </submittedName>
</protein>
<dbReference type="EMBL" id="JAHRIN010034442">
    <property type="protein sequence ID" value="MEQ2203362.1"/>
    <property type="molecule type" value="Genomic_DNA"/>
</dbReference>
<evidence type="ECO:0000313" key="1">
    <source>
        <dbReference type="EMBL" id="MEQ2203362.1"/>
    </source>
</evidence>
<dbReference type="Proteomes" id="UP001434883">
    <property type="component" value="Unassembled WGS sequence"/>
</dbReference>
<gene>
    <name evidence="1" type="ORF">XENOCAPTIV_029193</name>
</gene>